<dbReference type="SMART" id="SM00347">
    <property type="entry name" value="HTH_MARR"/>
    <property type="match status" value="1"/>
</dbReference>
<dbReference type="Pfam" id="PF12802">
    <property type="entry name" value="MarR_2"/>
    <property type="match status" value="1"/>
</dbReference>
<dbReference type="PROSITE" id="PS50995">
    <property type="entry name" value="HTH_MARR_2"/>
    <property type="match status" value="1"/>
</dbReference>
<gene>
    <name evidence="8" type="ORF">EOE48_17640</name>
</gene>
<dbReference type="Gene3D" id="3.90.226.10">
    <property type="entry name" value="2-enoyl-CoA Hydratase, Chain A, domain 1"/>
    <property type="match status" value="1"/>
</dbReference>
<dbReference type="PROSITE" id="PS01117">
    <property type="entry name" value="HTH_MARR_1"/>
    <property type="match status" value="1"/>
</dbReference>
<protein>
    <submittedName>
        <fullName evidence="8">Enoyl-CoA hydratase family protein</fullName>
    </submittedName>
</protein>
<accession>A0A437P1Q9</accession>
<dbReference type="CDD" id="cd06558">
    <property type="entry name" value="crotonase-like"/>
    <property type="match status" value="1"/>
</dbReference>
<evidence type="ECO:0000256" key="6">
    <source>
        <dbReference type="SAM" id="MobiDB-lite"/>
    </source>
</evidence>
<dbReference type="InterPro" id="IPR029045">
    <property type="entry name" value="ClpP/crotonase-like_dom_sf"/>
</dbReference>
<name>A0A437P1Q9_9HYPH</name>
<dbReference type="PROSITE" id="PS00166">
    <property type="entry name" value="ENOYL_COA_HYDRATASE"/>
    <property type="match status" value="1"/>
</dbReference>
<dbReference type="Gene3D" id="1.10.12.10">
    <property type="entry name" value="Lyase 2-enoyl-coa Hydratase, Chain A, domain 2"/>
    <property type="match status" value="1"/>
</dbReference>
<keyword evidence="3" id="KW-0238">DNA-binding</keyword>
<evidence type="ECO:0000256" key="1">
    <source>
        <dbReference type="ARBA" id="ARBA00005254"/>
    </source>
</evidence>
<dbReference type="SUPFAM" id="SSF52096">
    <property type="entry name" value="ClpP/crotonase"/>
    <property type="match status" value="1"/>
</dbReference>
<dbReference type="InterPro" id="IPR018376">
    <property type="entry name" value="Enoyl-CoA_hyd/isom_CS"/>
</dbReference>
<dbReference type="InterPro" id="IPR036388">
    <property type="entry name" value="WH-like_DNA-bd_sf"/>
</dbReference>
<proteinExistence type="inferred from homology"/>
<evidence type="ECO:0000313" key="8">
    <source>
        <dbReference type="EMBL" id="RVU16175.1"/>
    </source>
</evidence>
<dbReference type="InterPro" id="IPR000835">
    <property type="entry name" value="HTH_MarR-typ"/>
</dbReference>
<dbReference type="PRINTS" id="PR00598">
    <property type="entry name" value="HTHMARR"/>
</dbReference>
<dbReference type="GO" id="GO:0003677">
    <property type="term" value="F:DNA binding"/>
    <property type="evidence" value="ECO:0007669"/>
    <property type="project" value="UniProtKB-KW"/>
</dbReference>
<evidence type="ECO:0000313" key="9">
    <source>
        <dbReference type="Proteomes" id="UP000286997"/>
    </source>
</evidence>
<evidence type="ECO:0000256" key="4">
    <source>
        <dbReference type="ARBA" id="ARBA00023163"/>
    </source>
</evidence>
<dbReference type="PANTHER" id="PTHR43459">
    <property type="entry name" value="ENOYL-COA HYDRATASE"/>
    <property type="match status" value="1"/>
</dbReference>
<feature type="region of interest" description="Disordered" evidence="6">
    <location>
        <begin position="156"/>
        <end position="190"/>
    </location>
</feature>
<keyword evidence="9" id="KW-1185">Reference proteome</keyword>
<comment type="similarity">
    <text evidence="1 5">Belongs to the enoyl-CoA hydratase/isomerase family.</text>
</comment>
<dbReference type="GO" id="GO:0003824">
    <property type="term" value="F:catalytic activity"/>
    <property type="evidence" value="ECO:0007669"/>
    <property type="project" value="InterPro"/>
</dbReference>
<dbReference type="InterPro" id="IPR014748">
    <property type="entry name" value="Enoyl-CoA_hydra_C"/>
</dbReference>
<dbReference type="EMBL" id="SACP01000017">
    <property type="protein sequence ID" value="RVU16175.1"/>
    <property type="molecule type" value="Genomic_DNA"/>
</dbReference>
<dbReference type="OrthoDB" id="9777711at2"/>
<sequence>MTAPSDDADALPSGGRHRDELRLWLRLLTCANTIEAEIRRRLRDRFATTLPRFDMLAQLERSPDGILLGELSRRMMVSNGNVTGLVERLAQEGLIERQVSETDRRAVRVRLTRRGRQDFAAMAAAHAEWIAELVGALDAGEREALSDRLGALKASVRTGAAPKPGTAPPVGDGPDETPRPAETPAEGGPMKRQNAIAAPLAGFAPEHFLLAIEDGIATVTLNRPERKNPLTFESYAELRDTFRALRFDDAVKAVIVTGAGGNFSSGGDVFEIIEPLTRMGAHELHAFTTMTGDLVKEMRACPQPVIAAVEGICAGAGAIMAMASDLRMAGAGARVAFLFNRVGLAGCDMGACAILPRIIGQGRASELLYTGRFMSAEEGERWGFFNRLTAAGGALDAAREMAGNLAAGPTYANGVTKRMLQMEWAMGIDEAIDAEAMAQALCMKTQDFRRAFEAFAEKRQPVFGGD</sequence>
<evidence type="ECO:0000256" key="3">
    <source>
        <dbReference type="ARBA" id="ARBA00023125"/>
    </source>
</evidence>
<dbReference type="NCBIfam" id="NF006107">
    <property type="entry name" value="PRK08258.1"/>
    <property type="match status" value="1"/>
</dbReference>
<dbReference type="AlphaFoldDB" id="A0A437P1Q9"/>
<dbReference type="InterPro" id="IPR036390">
    <property type="entry name" value="WH_DNA-bd_sf"/>
</dbReference>
<dbReference type="Pfam" id="PF00378">
    <property type="entry name" value="ECH_1"/>
    <property type="match status" value="1"/>
</dbReference>
<dbReference type="InterPro" id="IPR001753">
    <property type="entry name" value="Enoyl-CoA_hydra/iso"/>
</dbReference>
<evidence type="ECO:0000256" key="2">
    <source>
        <dbReference type="ARBA" id="ARBA00023015"/>
    </source>
</evidence>
<keyword evidence="2" id="KW-0805">Transcription regulation</keyword>
<dbReference type="InterPro" id="IPR023187">
    <property type="entry name" value="Tscrpt_reg_MarR-type_CS"/>
</dbReference>
<keyword evidence="4" id="KW-0804">Transcription</keyword>
<organism evidence="8 9">
    <name type="scientific">Methylobacterium oryzihabitans</name>
    <dbReference type="NCBI Taxonomy" id="2499852"/>
    <lineage>
        <taxon>Bacteria</taxon>
        <taxon>Pseudomonadati</taxon>
        <taxon>Pseudomonadota</taxon>
        <taxon>Alphaproteobacteria</taxon>
        <taxon>Hyphomicrobiales</taxon>
        <taxon>Methylobacteriaceae</taxon>
        <taxon>Methylobacterium</taxon>
    </lineage>
</organism>
<comment type="caution">
    <text evidence="8">The sequence shown here is derived from an EMBL/GenBank/DDBJ whole genome shotgun (WGS) entry which is preliminary data.</text>
</comment>
<dbReference type="Gene3D" id="1.10.10.10">
    <property type="entry name" value="Winged helix-like DNA-binding domain superfamily/Winged helix DNA-binding domain"/>
    <property type="match status" value="1"/>
</dbReference>
<evidence type="ECO:0000256" key="5">
    <source>
        <dbReference type="RuleBase" id="RU003707"/>
    </source>
</evidence>
<dbReference type="Proteomes" id="UP000286997">
    <property type="component" value="Unassembled WGS sequence"/>
</dbReference>
<feature type="domain" description="HTH marR-type" evidence="7">
    <location>
        <begin position="20"/>
        <end position="154"/>
    </location>
</feature>
<dbReference type="SUPFAM" id="SSF46785">
    <property type="entry name" value="Winged helix' DNA-binding domain"/>
    <property type="match status" value="1"/>
</dbReference>
<reference evidence="8 9" key="1">
    <citation type="submission" date="2019-01" db="EMBL/GenBank/DDBJ databases">
        <authorList>
            <person name="Chen W.-M."/>
        </authorList>
    </citation>
    <scope>NUCLEOTIDE SEQUENCE [LARGE SCALE GENOMIC DNA]</scope>
    <source>
        <strain evidence="8 9">TER-1</strain>
    </source>
</reference>
<dbReference type="PANTHER" id="PTHR43459:SF1">
    <property type="entry name" value="EG:BACN32G11.4 PROTEIN"/>
    <property type="match status" value="1"/>
</dbReference>
<evidence type="ECO:0000259" key="7">
    <source>
        <dbReference type="PROSITE" id="PS50995"/>
    </source>
</evidence>
<dbReference type="GO" id="GO:0003700">
    <property type="term" value="F:DNA-binding transcription factor activity"/>
    <property type="evidence" value="ECO:0007669"/>
    <property type="project" value="InterPro"/>
</dbReference>